<dbReference type="Pfam" id="PF09362">
    <property type="entry name" value="DUF1996"/>
    <property type="match status" value="1"/>
</dbReference>
<feature type="domain" description="WSC" evidence="1">
    <location>
        <begin position="808"/>
        <end position="900"/>
    </location>
</feature>
<accession>A0AAW0YTI6</accession>
<comment type="caution">
    <text evidence="2">The sequence shown here is derived from an EMBL/GenBank/DDBJ whole genome shotgun (WGS) entry which is preliminary data.</text>
</comment>
<keyword evidence="3" id="KW-1185">Reference proteome</keyword>
<dbReference type="KEGG" id="kne:92183844"/>
<dbReference type="PANTHER" id="PTHR43662:SF3">
    <property type="entry name" value="DOMAIN PROTEIN, PUTATIVE (AFU_ORTHOLOGUE AFUA_6G11970)-RELATED"/>
    <property type="match status" value="1"/>
</dbReference>
<dbReference type="RefSeq" id="XP_066799960.1">
    <property type="nucleotide sequence ID" value="XM_066949666.1"/>
</dbReference>
<dbReference type="InterPro" id="IPR018535">
    <property type="entry name" value="DUF1996"/>
</dbReference>
<dbReference type="InterPro" id="IPR002889">
    <property type="entry name" value="WSC_carb-bd"/>
</dbReference>
<reference evidence="2 3" key="1">
    <citation type="journal article" date="2024" name="bioRxiv">
        <title>Comparative genomics of Cryptococcus and Kwoniella reveals pathogenesis evolution and contrasting karyotype dynamics via intercentromeric recombination or chromosome fusion.</title>
        <authorList>
            <person name="Coelho M.A."/>
            <person name="David-Palma M."/>
            <person name="Shea T."/>
            <person name="Bowers K."/>
            <person name="McGinley-Smith S."/>
            <person name="Mohammad A.W."/>
            <person name="Gnirke A."/>
            <person name="Yurkov A.M."/>
            <person name="Nowrousian M."/>
            <person name="Sun S."/>
            <person name="Cuomo C.A."/>
            <person name="Heitman J."/>
        </authorList>
    </citation>
    <scope>NUCLEOTIDE SEQUENCE [LARGE SCALE GENOMIC DNA]</scope>
    <source>
        <strain evidence="2 3">CBS 13917</strain>
    </source>
</reference>
<protein>
    <recommendedName>
        <fullName evidence="1">WSC domain-containing protein</fullName>
    </recommendedName>
</protein>
<evidence type="ECO:0000313" key="3">
    <source>
        <dbReference type="Proteomes" id="UP001388673"/>
    </source>
</evidence>
<evidence type="ECO:0000313" key="2">
    <source>
        <dbReference type="EMBL" id="KAK8844736.1"/>
    </source>
</evidence>
<proteinExistence type="predicted"/>
<feature type="domain" description="WSC" evidence="1">
    <location>
        <begin position="478"/>
        <end position="570"/>
    </location>
</feature>
<dbReference type="AlphaFoldDB" id="A0AAW0YTI6"/>
<dbReference type="SMART" id="SM00321">
    <property type="entry name" value="WSC"/>
    <property type="match status" value="3"/>
</dbReference>
<gene>
    <name evidence="2" type="ORF">IAR55_006586</name>
</gene>
<dbReference type="Pfam" id="PF01822">
    <property type="entry name" value="WSC"/>
    <property type="match status" value="3"/>
</dbReference>
<feature type="domain" description="WSC" evidence="1">
    <location>
        <begin position="371"/>
        <end position="467"/>
    </location>
</feature>
<dbReference type="PROSITE" id="PS51212">
    <property type="entry name" value="WSC"/>
    <property type="match status" value="3"/>
</dbReference>
<organism evidence="2 3">
    <name type="scientific">Kwoniella newhampshirensis</name>
    <dbReference type="NCBI Taxonomy" id="1651941"/>
    <lineage>
        <taxon>Eukaryota</taxon>
        <taxon>Fungi</taxon>
        <taxon>Dikarya</taxon>
        <taxon>Basidiomycota</taxon>
        <taxon>Agaricomycotina</taxon>
        <taxon>Tremellomycetes</taxon>
        <taxon>Tremellales</taxon>
        <taxon>Cryptococcaceae</taxon>
        <taxon>Kwoniella</taxon>
    </lineage>
</organism>
<evidence type="ECO:0000259" key="1">
    <source>
        <dbReference type="PROSITE" id="PS51212"/>
    </source>
</evidence>
<dbReference type="GeneID" id="92183844"/>
<name>A0AAW0YTI6_9TREE</name>
<dbReference type="EMBL" id="JBCAWK010000013">
    <property type="protein sequence ID" value="KAK8844736.1"/>
    <property type="molecule type" value="Genomic_DNA"/>
</dbReference>
<sequence>MQIQTLFTLLPALAALPAINAYFILSHPILETTRLDPIVNPGEVGGHVHSIVGGNNFDKEMTYESALASTCTTAPITVDKSNYWTPQLYYYNPADASYQAIPVSNVNTYYLPRYSPGETTVRAFPDGLRMLSGDPNRRTYTKGDPESEAISYVCLDYSGQHSNDPAWAQRNSFFQHNCPQGMRAQVNFPSCWDGVNLDSDDHQSHMAWPSGGVDGGSCPSTHPVRLVSLFYEFIYNVQNFPFNDVSQPTWVFSNGDTTGYGMHGDFLNGWPSYNNGTNVLQQALDQCNQDNGVGGVLSACPPFVPYIDSASANACRPLNDQVDEDVGFGHSISSLPGDNEIWIGNSTIKPLKPGYNDTASYTDFKSVIPSGFTEVGCIAEASSGRALTGASFSNKNMTRGACVSWCADRGYPLAGVEYGQECYCDFAMRNGASNTTLLDPSKCSMACANNTNENCGGSATLNLWNNPSLYPVAQLPTGWSSYGCMTEGNGVRALSGYSTASGSMTQDICMKTCQAKGFTYAGIEYASECYCGNSFNAGSVPASSGCSMACSGNSLQTCGGGNRLTTFTFSNGTTTPSASSAAVSSSTSSRASSASSAAASSTSSAAASSVNVAAKVAASSAPASSSSSSSSASASVSQPVSKSSTFTVKAVSSSKAVSASPSSTIKSYSSTFVKSTSTIKASSAASPSAAASSSSASSSVVASSSSSASKAASSSSSAAASSSSAAAISSSSAAASKAASSSAAAISSSLAAASSSSSKAVSSTSSVASSTSAAVVSTSTSKAASSVVASSTSSSAAAASSSAAASYAPAYLGCFNDYNPRHLNGSYYANSQTMTNDVCTAYCKGKGFQFAGTEYSQECFCGNYLNQVAQVADSKCSTPCRGNNAQKCGGGMLLSVYQTGLNTGVKYNSTSATGPTRRSFSAKWRS</sequence>
<dbReference type="PANTHER" id="PTHR43662">
    <property type="match status" value="1"/>
</dbReference>
<dbReference type="Proteomes" id="UP001388673">
    <property type="component" value="Unassembled WGS sequence"/>
</dbReference>